<dbReference type="CDD" id="cd00093">
    <property type="entry name" value="HTH_XRE"/>
    <property type="match status" value="1"/>
</dbReference>
<dbReference type="InterPro" id="IPR010982">
    <property type="entry name" value="Lambda_DNA-bd_dom_sf"/>
</dbReference>
<dbReference type="Pfam" id="PF01381">
    <property type="entry name" value="HTH_3"/>
    <property type="match status" value="1"/>
</dbReference>
<dbReference type="Gene3D" id="1.10.260.40">
    <property type="entry name" value="lambda repressor-like DNA-binding domains"/>
    <property type="match status" value="1"/>
</dbReference>
<dbReference type="SUPFAM" id="SSF47413">
    <property type="entry name" value="lambda repressor-like DNA-binding domains"/>
    <property type="match status" value="1"/>
</dbReference>
<organism evidence="3 4">
    <name type="scientific">Bacillus salitolerans</name>
    <dbReference type="NCBI Taxonomy" id="1437434"/>
    <lineage>
        <taxon>Bacteria</taxon>
        <taxon>Bacillati</taxon>
        <taxon>Bacillota</taxon>
        <taxon>Bacilli</taxon>
        <taxon>Bacillales</taxon>
        <taxon>Bacillaceae</taxon>
        <taxon>Bacillus</taxon>
    </lineage>
</organism>
<keyword evidence="4" id="KW-1185">Reference proteome</keyword>
<evidence type="ECO:0000313" key="4">
    <source>
        <dbReference type="Proteomes" id="UP001597214"/>
    </source>
</evidence>
<dbReference type="PROSITE" id="PS50943">
    <property type="entry name" value="HTH_CROC1"/>
    <property type="match status" value="1"/>
</dbReference>
<dbReference type="PANTHER" id="PTHR46558">
    <property type="entry name" value="TRACRIPTIONAL REGULATORY PROTEIN-RELATED-RELATED"/>
    <property type="match status" value="1"/>
</dbReference>
<dbReference type="Proteomes" id="UP001597214">
    <property type="component" value="Unassembled WGS sequence"/>
</dbReference>
<reference evidence="4" key="1">
    <citation type="journal article" date="2019" name="Int. J. Syst. Evol. Microbiol.">
        <title>The Global Catalogue of Microorganisms (GCM) 10K type strain sequencing project: providing services to taxonomists for standard genome sequencing and annotation.</title>
        <authorList>
            <consortium name="The Broad Institute Genomics Platform"/>
            <consortium name="The Broad Institute Genome Sequencing Center for Infectious Disease"/>
            <person name="Wu L."/>
            <person name="Ma J."/>
        </authorList>
    </citation>
    <scope>NUCLEOTIDE SEQUENCE [LARGE SCALE GENOMIC DNA]</scope>
    <source>
        <strain evidence="4">CCUG 49339</strain>
    </source>
</reference>
<dbReference type="PANTHER" id="PTHR46558:SF11">
    <property type="entry name" value="HTH-TYPE TRANSCRIPTIONAL REGULATOR XRE"/>
    <property type="match status" value="1"/>
</dbReference>
<dbReference type="InterPro" id="IPR001387">
    <property type="entry name" value="Cro/C1-type_HTH"/>
</dbReference>
<evidence type="ECO:0000313" key="3">
    <source>
        <dbReference type="EMBL" id="MFD1735006.1"/>
    </source>
</evidence>
<accession>A0ABW4LJB1</accession>
<evidence type="ECO:0000256" key="1">
    <source>
        <dbReference type="ARBA" id="ARBA00023125"/>
    </source>
</evidence>
<dbReference type="EMBL" id="JBHUEM010000001">
    <property type="protein sequence ID" value="MFD1735006.1"/>
    <property type="molecule type" value="Genomic_DNA"/>
</dbReference>
<sequence>MNSIGNRIKELREKLGITTEEFAKEIGLTKSIIWSYELDKKEPSISHLIKISKYFNVSLDYLIQNQKSILDLSSRDTIKRFELVLDDTAINEEEYHELLTYIKVRRLVKAHKY</sequence>
<dbReference type="RefSeq" id="WP_377926089.1">
    <property type="nucleotide sequence ID" value="NZ_JBHUEM010000001.1"/>
</dbReference>
<dbReference type="SMART" id="SM00530">
    <property type="entry name" value="HTH_XRE"/>
    <property type="match status" value="1"/>
</dbReference>
<proteinExistence type="predicted"/>
<comment type="caution">
    <text evidence="3">The sequence shown here is derived from an EMBL/GenBank/DDBJ whole genome shotgun (WGS) entry which is preliminary data.</text>
</comment>
<feature type="domain" description="HTH cro/C1-type" evidence="2">
    <location>
        <begin position="8"/>
        <end position="62"/>
    </location>
</feature>
<keyword evidence="1" id="KW-0238">DNA-binding</keyword>
<gene>
    <name evidence="3" type="ORF">ACFSCX_00370</name>
</gene>
<name>A0ABW4LJB1_9BACI</name>
<protein>
    <submittedName>
        <fullName evidence="3">Helix-turn-helix domain-containing protein</fullName>
    </submittedName>
</protein>
<evidence type="ECO:0000259" key="2">
    <source>
        <dbReference type="PROSITE" id="PS50943"/>
    </source>
</evidence>